<evidence type="ECO:0000256" key="1">
    <source>
        <dbReference type="SAM" id="MobiDB-lite"/>
    </source>
</evidence>
<evidence type="ECO:0000313" key="4">
    <source>
        <dbReference type="Proteomes" id="UP001451303"/>
    </source>
</evidence>
<feature type="compositionally biased region" description="Basic and acidic residues" evidence="1">
    <location>
        <begin position="76"/>
        <end position="88"/>
    </location>
</feature>
<sequence>MRVQIPTPGYTAYMKLPAVPANIQAALAGDENQRLNLIWIGLVAVEILMVVSVVLHAVIRTVYPKKKQRLGSWKSTGKENDMEADRTSRPTSTLTT</sequence>
<proteinExistence type="predicted"/>
<name>A0ABR3DD90_NEUIN</name>
<protein>
    <submittedName>
        <fullName evidence="3">Uncharacterized protein</fullName>
    </submittedName>
</protein>
<organism evidence="3 4">
    <name type="scientific">Neurospora intermedia</name>
    <dbReference type="NCBI Taxonomy" id="5142"/>
    <lineage>
        <taxon>Eukaryota</taxon>
        <taxon>Fungi</taxon>
        <taxon>Dikarya</taxon>
        <taxon>Ascomycota</taxon>
        <taxon>Pezizomycotina</taxon>
        <taxon>Sordariomycetes</taxon>
        <taxon>Sordariomycetidae</taxon>
        <taxon>Sordariales</taxon>
        <taxon>Sordariaceae</taxon>
        <taxon>Neurospora</taxon>
    </lineage>
</organism>
<evidence type="ECO:0000313" key="3">
    <source>
        <dbReference type="EMBL" id="KAL0469746.1"/>
    </source>
</evidence>
<accession>A0ABR3DD90</accession>
<feature type="transmembrane region" description="Helical" evidence="2">
    <location>
        <begin position="37"/>
        <end position="59"/>
    </location>
</feature>
<keyword evidence="2" id="KW-0472">Membrane</keyword>
<keyword evidence="2" id="KW-0812">Transmembrane</keyword>
<feature type="region of interest" description="Disordered" evidence="1">
    <location>
        <begin position="68"/>
        <end position="96"/>
    </location>
</feature>
<keyword evidence="4" id="KW-1185">Reference proteome</keyword>
<dbReference type="Proteomes" id="UP001451303">
    <property type="component" value="Unassembled WGS sequence"/>
</dbReference>
<comment type="caution">
    <text evidence="3">The sequence shown here is derived from an EMBL/GenBank/DDBJ whole genome shotgun (WGS) entry which is preliminary data.</text>
</comment>
<gene>
    <name evidence="3" type="ORF">QR685DRAFT_299083</name>
</gene>
<dbReference type="EMBL" id="JAVLET010000005">
    <property type="protein sequence ID" value="KAL0469746.1"/>
    <property type="molecule type" value="Genomic_DNA"/>
</dbReference>
<evidence type="ECO:0000256" key="2">
    <source>
        <dbReference type="SAM" id="Phobius"/>
    </source>
</evidence>
<keyword evidence="2" id="KW-1133">Transmembrane helix</keyword>
<reference evidence="3 4" key="1">
    <citation type="submission" date="2023-09" db="EMBL/GenBank/DDBJ databases">
        <title>Multi-omics analysis of a traditional fermented food reveals byproduct-associated fungal strains for waste-to-food upcycling.</title>
        <authorList>
            <consortium name="Lawrence Berkeley National Laboratory"/>
            <person name="Rekdal V.M."/>
            <person name="Villalobos-Escobedo J.M."/>
            <person name="Rodriguez-Valeron N."/>
            <person name="Garcia M.O."/>
            <person name="Vasquez D.P."/>
            <person name="Damayanti I."/>
            <person name="Sorensen P.M."/>
            <person name="Baidoo E.E."/>
            <person name="De Carvalho A.C."/>
            <person name="Riley R."/>
            <person name="Lipzen A."/>
            <person name="He G."/>
            <person name="Yan M."/>
            <person name="Haridas S."/>
            <person name="Daum C."/>
            <person name="Yoshinaga Y."/>
            <person name="Ng V."/>
            <person name="Grigoriev I.V."/>
            <person name="Munk R."/>
            <person name="Nuraida L."/>
            <person name="Wijaya C.H."/>
            <person name="Morales P.-C."/>
            <person name="Keasling J.D."/>
        </authorList>
    </citation>
    <scope>NUCLEOTIDE SEQUENCE [LARGE SCALE GENOMIC DNA]</scope>
    <source>
        <strain evidence="3 4">FGSC 2613</strain>
    </source>
</reference>